<feature type="compositionally biased region" description="Polar residues" evidence="1">
    <location>
        <begin position="712"/>
        <end position="744"/>
    </location>
</feature>
<feature type="compositionally biased region" description="Basic and acidic residues" evidence="1">
    <location>
        <begin position="145"/>
        <end position="154"/>
    </location>
</feature>
<dbReference type="PANTHER" id="PTHR41775:SF1">
    <property type="entry name" value="PEPTIDASE M6-LIKE DOMAIN-CONTAINING PROTEIN"/>
    <property type="match status" value="1"/>
</dbReference>
<accession>A0ABD3NWM4</accession>
<dbReference type="AlphaFoldDB" id="A0ABD3NWM4"/>
<dbReference type="Proteomes" id="UP001530400">
    <property type="component" value="Unassembled WGS sequence"/>
</dbReference>
<keyword evidence="2" id="KW-0732">Signal</keyword>
<dbReference type="EMBL" id="JALLPJ020000920">
    <property type="protein sequence ID" value="KAL3779752.1"/>
    <property type="molecule type" value="Genomic_DNA"/>
</dbReference>
<feature type="region of interest" description="Disordered" evidence="1">
    <location>
        <begin position="712"/>
        <end position="746"/>
    </location>
</feature>
<evidence type="ECO:0000313" key="5">
    <source>
        <dbReference type="Proteomes" id="UP001530400"/>
    </source>
</evidence>
<dbReference type="InterPro" id="IPR008757">
    <property type="entry name" value="Peptidase_M6-like_domain"/>
</dbReference>
<gene>
    <name evidence="4" type="ORF">ACHAWO_003462</name>
</gene>
<protein>
    <recommendedName>
        <fullName evidence="3">Peptidase M6-like domain-containing protein</fullName>
    </recommendedName>
</protein>
<dbReference type="NCBIfam" id="TIGR03296">
    <property type="entry name" value="M6dom_TIGR03296"/>
    <property type="match status" value="1"/>
</dbReference>
<comment type="caution">
    <text evidence="4">The sequence shown here is derived from an EMBL/GenBank/DDBJ whole genome shotgun (WGS) entry which is preliminary data.</text>
</comment>
<evidence type="ECO:0000259" key="3">
    <source>
        <dbReference type="Pfam" id="PF05547"/>
    </source>
</evidence>
<feature type="signal peptide" evidence="2">
    <location>
        <begin position="1"/>
        <end position="30"/>
    </location>
</feature>
<feature type="chain" id="PRO_5044883617" description="Peptidase M6-like domain-containing protein" evidence="2">
    <location>
        <begin position="31"/>
        <end position="973"/>
    </location>
</feature>
<proteinExistence type="predicted"/>
<evidence type="ECO:0000256" key="1">
    <source>
        <dbReference type="SAM" id="MobiDB-lite"/>
    </source>
</evidence>
<feature type="region of interest" description="Disordered" evidence="1">
    <location>
        <begin position="138"/>
        <end position="160"/>
    </location>
</feature>
<evidence type="ECO:0000313" key="4">
    <source>
        <dbReference type="EMBL" id="KAL3779752.1"/>
    </source>
</evidence>
<reference evidence="4 5" key="1">
    <citation type="submission" date="2024-10" db="EMBL/GenBank/DDBJ databases">
        <title>Updated reference genomes for cyclostephanoid diatoms.</title>
        <authorList>
            <person name="Roberts W.R."/>
            <person name="Alverson A.J."/>
        </authorList>
    </citation>
    <scope>NUCLEOTIDE SEQUENCE [LARGE SCALE GENOMIC DNA]</scope>
    <source>
        <strain evidence="4 5">AJA010-31</strain>
    </source>
</reference>
<organism evidence="4 5">
    <name type="scientific">Cyclotella atomus</name>
    <dbReference type="NCBI Taxonomy" id="382360"/>
    <lineage>
        <taxon>Eukaryota</taxon>
        <taxon>Sar</taxon>
        <taxon>Stramenopiles</taxon>
        <taxon>Ochrophyta</taxon>
        <taxon>Bacillariophyta</taxon>
        <taxon>Coscinodiscophyceae</taxon>
        <taxon>Thalassiosirophycidae</taxon>
        <taxon>Stephanodiscales</taxon>
        <taxon>Stephanodiscaceae</taxon>
        <taxon>Cyclotella</taxon>
    </lineage>
</organism>
<feature type="domain" description="Peptidase M6-like" evidence="3">
    <location>
        <begin position="207"/>
        <end position="407"/>
    </location>
</feature>
<dbReference type="PANTHER" id="PTHR41775">
    <property type="entry name" value="SECRETED PROTEIN-RELATED"/>
    <property type="match status" value="1"/>
</dbReference>
<dbReference type="Pfam" id="PF05547">
    <property type="entry name" value="Peptidase_M6"/>
    <property type="match status" value="1"/>
</dbReference>
<keyword evidence="5" id="KW-1185">Reference proteome</keyword>
<dbReference type="SUPFAM" id="SSF55486">
    <property type="entry name" value="Metalloproteases ('zincins'), catalytic domain"/>
    <property type="match status" value="1"/>
</dbReference>
<sequence length="973" mass="106883">MRFTSSSTFITSTAALVLLNIATCPSIVHAILARPLPFHDIDENGELTPPIYLRGDESFHYEEDEEGYTLIQDPTSVSTRGRKRVYAKLQDGQLVSSGIAFGSGLHKKMAKHLRPSEQTRRHQCGPYCESGAFNQTLGRPSLPIDNRRNHEEHNNRRRLLSNQSSLKNLALLIRFADHQNRVLPDPSQYEILLNGPAGPGTIAPTGSVNDVFLANSYGSFQLNSSVTPWITVSRTEAYYADGKSGLGPRIFEAIREALDVIDADPSINLDEFNTDYDSGDLYIDSITIFHSGYGAEWGGTDCYGTPESQRIWSHNWFLYNGPWYSSSGNVRVSSYNINPGVWDVCGSHISRIGVVAHEASHFLGLPDLYDPMGGSGVGIYCLMSDSWGVDASQLYPPLMSPWSKMYLGWLTPSILTGKGDRTLKQSWQHPEAYILSEGYQTEEYLLIENRQPGSFDALLPRGGIAIWHVDELMAFAGNTNEGYPGQNGWPANNKHYHVALLQADGRYDLELGRNSGDYSDFFRYDFFGGVDFLFPSYGEPLLGPFPNTDSYGKGVVAKTNHYISRISAPGEEMTFSILTSSPCASGEVYFDLLLLTDGKGYEISWTLSETITGNVLLTGSGYSSYEQNSKVQCIPANCYTFTIIDAGGDGLCCNAGYGGYSVRLNGLKLASGNEFGAQDEVDLTCLLTPTMSPTVELSVFSRWFVTWPQPTFSPSKSPTLSPTVSQMPTEIPSETPSMNPSSSPTDPPRLFPIRENCSGDEVFIEVITEGDEFINDVSWIVQDVHGSIVIENNATASGGLHAVYACISRNECYTFTIHDSVGSSPINNDGHRGLFTINLDDNVAFSGSNFHTDHHIMFGECRYDACLSGGPNQNALFRLELVGDTAAANISWKLLNSNNVTVREAGPFGDCDINTLAACIPNDCYKFVATNKAGESSEKVGLFTVLFTEPNGTVQKYTRDFSMETLRVFLGSC</sequence>
<evidence type="ECO:0000256" key="2">
    <source>
        <dbReference type="SAM" id="SignalP"/>
    </source>
</evidence>
<name>A0ABD3NWM4_9STRA</name>